<evidence type="ECO:0000313" key="3">
    <source>
        <dbReference type="Proteomes" id="UP000789396"/>
    </source>
</evidence>
<protein>
    <submittedName>
        <fullName evidence="2">14389_t:CDS:1</fullName>
    </submittedName>
</protein>
<feature type="non-terminal residue" evidence="2">
    <location>
        <position position="186"/>
    </location>
</feature>
<name>A0A9N9JBG1_9GLOM</name>
<evidence type="ECO:0000256" key="1">
    <source>
        <dbReference type="SAM" id="MobiDB-lite"/>
    </source>
</evidence>
<dbReference type="OrthoDB" id="2445599at2759"/>
<dbReference type="EMBL" id="CAJVPZ010047604">
    <property type="protein sequence ID" value="CAG8772778.1"/>
    <property type="molecule type" value="Genomic_DNA"/>
</dbReference>
<proteinExistence type="predicted"/>
<evidence type="ECO:0000313" key="2">
    <source>
        <dbReference type="EMBL" id="CAG8772778.1"/>
    </source>
</evidence>
<comment type="caution">
    <text evidence="2">The sequence shown here is derived from an EMBL/GenBank/DDBJ whole genome shotgun (WGS) entry which is preliminary data.</text>
</comment>
<dbReference type="Proteomes" id="UP000789396">
    <property type="component" value="Unassembled WGS sequence"/>
</dbReference>
<organism evidence="2 3">
    <name type="scientific">Racocetra fulgida</name>
    <dbReference type="NCBI Taxonomy" id="60492"/>
    <lineage>
        <taxon>Eukaryota</taxon>
        <taxon>Fungi</taxon>
        <taxon>Fungi incertae sedis</taxon>
        <taxon>Mucoromycota</taxon>
        <taxon>Glomeromycotina</taxon>
        <taxon>Glomeromycetes</taxon>
        <taxon>Diversisporales</taxon>
        <taxon>Gigasporaceae</taxon>
        <taxon>Racocetra</taxon>
    </lineage>
</organism>
<reference evidence="2" key="1">
    <citation type="submission" date="2021-06" db="EMBL/GenBank/DDBJ databases">
        <authorList>
            <person name="Kallberg Y."/>
            <person name="Tangrot J."/>
            <person name="Rosling A."/>
        </authorList>
    </citation>
    <scope>NUCLEOTIDE SEQUENCE</scope>
    <source>
        <strain evidence="2">IN212</strain>
    </source>
</reference>
<feature type="region of interest" description="Disordered" evidence="1">
    <location>
        <begin position="75"/>
        <end position="95"/>
    </location>
</feature>
<gene>
    <name evidence="2" type="ORF">RFULGI_LOCUS15185</name>
</gene>
<dbReference type="AlphaFoldDB" id="A0A9N9JBG1"/>
<sequence>FNSHRDDVIRTEGILSAPANNRSVKIRGDILCSHKIKNTKEYDNQIRRLHIAAPILSDGKIDEELTITDSNYQVSDNENENNIEKDATARSSNRTNQNFDEGLVTEEVQSWENLINEWIEFGNCENQFEDRDDEIFITSDWDTDFSLGGREKHPADDEEAKWPLDSLFISSLETPLYFSSEFTSNE</sequence>
<keyword evidence="3" id="KW-1185">Reference proteome</keyword>
<accession>A0A9N9JBG1</accession>